<comment type="caution">
    <text evidence="2">The sequence shown here is derived from an EMBL/GenBank/DDBJ whole genome shotgun (WGS) entry which is preliminary data.</text>
</comment>
<name>A0A1V8PQS5_9BIFI</name>
<dbReference type="AlphaFoldDB" id="A0A1V8PQS5"/>
<accession>A0A1V8PQS5</accession>
<feature type="transmembrane region" description="Helical" evidence="1">
    <location>
        <begin position="47"/>
        <end position="65"/>
    </location>
</feature>
<evidence type="ECO:0000313" key="3">
    <source>
        <dbReference type="Proteomes" id="UP000192666"/>
    </source>
</evidence>
<evidence type="ECO:0000256" key="1">
    <source>
        <dbReference type="SAM" id="Phobius"/>
    </source>
</evidence>
<gene>
    <name evidence="2" type="ORF">B5782_0963</name>
</gene>
<feature type="transmembrane region" description="Helical" evidence="1">
    <location>
        <begin position="71"/>
        <end position="89"/>
    </location>
</feature>
<feature type="transmembrane region" description="Helical" evidence="1">
    <location>
        <begin position="101"/>
        <end position="123"/>
    </location>
</feature>
<evidence type="ECO:0000313" key="2">
    <source>
        <dbReference type="EMBL" id="OQM51016.1"/>
    </source>
</evidence>
<keyword evidence="1" id="KW-0812">Transmembrane</keyword>
<keyword evidence="1" id="KW-1133">Transmembrane helix</keyword>
<protein>
    <submittedName>
        <fullName evidence="2">Rod shape-determining protein RodA</fullName>
    </submittedName>
</protein>
<dbReference type="EMBL" id="NAQA01000003">
    <property type="protein sequence ID" value="OQM51016.1"/>
    <property type="molecule type" value="Genomic_DNA"/>
</dbReference>
<dbReference type="Proteomes" id="UP000192666">
    <property type="component" value="Unassembled WGS sequence"/>
</dbReference>
<organism evidence="2 3">
    <name type="scientific">Bifidobacterium catenulatum</name>
    <dbReference type="NCBI Taxonomy" id="1686"/>
    <lineage>
        <taxon>Bacteria</taxon>
        <taxon>Bacillati</taxon>
        <taxon>Actinomycetota</taxon>
        <taxon>Actinomycetes</taxon>
        <taxon>Bifidobacteriales</taxon>
        <taxon>Bifidobacteriaceae</taxon>
        <taxon>Bifidobacterium</taxon>
    </lineage>
</organism>
<sequence length="125" mass="13209">MISVASDSVLVSDATFIMITIVAGKRDMKGLGMSHPYVSEDHEGKPWFEWIVAVVVIIATVLAVAGYTKAATAAIAVTAIVTGLVRLVLRERSPWKVRSVVFDAFMGVGLGAGLLILLTIVPVGN</sequence>
<reference evidence="2 3" key="1">
    <citation type="submission" date="2017-03" db="EMBL/GenBank/DDBJ databases">
        <title>Maternal inheritance of bifidobacteria.</title>
        <authorList>
            <person name="Lugli G.A."/>
            <person name="Duranti S."/>
            <person name="Milani C."/>
            <person name="Mancabelli L."/>
        </authorList>
    </citation>
    <scope>NUCLEOTIDE SEQUENCE [LARGE SCALE GENOMIC DNA]</scope>
    <source>
        <strain evidence="2 3">1899B</strain>
    </source>
</reference>
<keyword evidence="1" id="KW-0472">Membrane</keyword>
<proteinExistence type="predicted"/>